<name>A0A8S3JZN7_9BILA</name>
<proteinExistence type="predicted"/>
<evidence type="ECO:0000313" key="2">
    <source>
        <dbReference type="Proteomes" id="UP000676336"/>
    </source>
</evidence>
<accession>A0A8S3JZN7</accession>
<dbReference type="Proteomes" id="UP000676336">
    <property type="component" value="Unassembled WGS sequence"/>
</dbReference>
<feature type="non-terminal residue" evidence="1">
    <location>
        <position position="1"/>
    </location>
</feature>
<dbReference type="EMBL" id="CAJOBI010352770">
    <property type="protein sequence ID" value="CAF5222193.1"/>
    <property type="molecule type" value="Genomic_DNA"/>
</dbReference>
<protein>
    <submittedName>
        <fullName evidence="1">Uncharacterized protein</fullName>
    </submittedName>
</protein>
<gene>
    <name evidence="1" type="ORF">SMN809_LOCUS82720</name>
</gene>
<dbReference type="AlphaFoldDB" id="A0A8S3JZN7"/>
<organism evidence="1 2">
    <name type="scientific">Rotaria magnacalcarata</name>
    <dbReference type="NCBI Taxonomy" id="392030"/>
    <lineage>
        <taxon>Eukaryota</taxon>
        <taxon>Metazoa</taxon>
        <taxon>Spiralia</taxon>
        <taxon>Gnathifera</taxon>
        <taxon>Rotifera</taxon>
        <taxon>Eurotatoria</taxon>
        <taxon>Bdelloidea</taxon>
        <taxon>Philodinida</taxon>
        <taxon>Philodinidae</taxon>
        <taxon>Rotaria</taxon>
    </lineage>
</organism>
<sequence length="62" mass="7233">RNLHNKILFKQIDIPNVHLTGINAAAVMEMILAEHPLSEDKQIKLFTHLRLAYAFKRDCMPY</sequence>
<reference evidence="1" key="1">
    <citation type="submission" date="2021-02" db="EMBL/GenBank/DDBJ databases">
        <authorList>
            <person name="Nowell W R."/>
        </authorList>
    </citation>
    <scope>NUCLEOTIDE SEQUENCE</scope>
</reference>
<evidence type="ECO:0000313" key="1">
    <source>
        <dbReference type="EMBL" id="CAF5222193.1"/>
    </source>
</evidence>
<comment type="caution">
    <text evidence="1">The sequence shown here is derived from an EMBL/GenBank/DDBJ whole genome shotgun (WGS) entry which is preliminary data.</text>
</comment>